<proteinExistence type="predicted"/>
<dbReference type="RefSeq" id="WP_010039318.1">
    <property type="nucleotide sequence ID" value="NZ_CP025958.1"/>
</dbReference>
<accession>A0A2Z3H485</accession>
<dbReference type="AlphaFoldDB" id="A0A2Z3H485"/>
<reference evidence="1 2" key="1">
    <citation type="submission" date="2018-01" db="EMBL/GenBank/DDBJ databases">
        <title>G. obscuriglobus.</title>
        <authorList>
            <person name="Franke J."/>
            <person name="Blomberg W."/>
            <person name="Selmecki A."/>
        </authorList>
    </citation>
    <scope>NUCLEOTIDE SEQUENCE [LARGE SCALE GENOMIC DNA]</scope>
    <source>
        <strain evidence="1 2">DSM 5831</strain>
    </source>
</reference>
<dbReference type="Proteomes" id="UP000245802">
    <property type="component" value="Chromosome"/>
</dbReference>
<protein>
    <submittedName>
        <fullName evidence="1">Uncharacterized protein</fullName>
    </submittedName>
</protein>
<dbReference type="OrthoDB" id="580757at2"/>
<dbReference type="KEGG" id="gog:C1280_28745"/>
<evidence type="ECO:0000313" key="1">
    <source>
        <dbReference type="EMBL" id="AWM40578.1"/>
    </source>
</evidence>
<dbReference type="SUPFAM" id="SSF52540">
    <property type="entry name" value="P-loop containing nucleoside triphosphate hydrolases"/>
    <property type="match status" value="1"/>
</dbReference>
<keyword evidence="2" id="KW-1185">Reference proteome</keyword>
<name>A0A2Z3H485_9BACT</name>
<organism evidence="1 2">
    <name type="scientific">Gemmata obscuriglobus</name>
    <dbReference type="NCBI Taxonomy" id="114"/>
    <lineage>
        <taxon>Bacteria</taxon>
        <taxon>Pseudomonadati</taxon>
        <taxon>Planctomycetota</taxon>
        <taxon>Planctomycetia</taxon>
        <taxon>Gemmatales</taxon>
        <taxon>Gemmataceae</taxon>
        <taxon>Gemmata</taxon>
    </lineage>
</organism>
<dbReference type="EMBL" id="CP025958">
    <property type="protein sequence ID" value="AWM40578.1"/>
    <property type="molecule type" value="Genomic_DNA"/>
</dbReference>
<sequence length="1242" mass="140546">MRAEIRDLELAFKSNGQEFEAFVHDLIRAVGAACGIAAHQINYDRRSNVADGGRDIIVRVGGQGSSYGFIPDRPSHWSVKAGEEGIKPSQLKKEILKQEKEDHPKVRDALLAGETYVWCAVYPATVDQRDKMWEAAKEVAEELKFPADLIEFRWQDALRTVLNGYPNVIPQHLPNVDNRWAGVRLLSEWRREPYLNTPWSDFGSRAALVTRIASHLRGNGAPNLLHIAGLSGIGKSRAVLEACQSDVELQGVFYLQRYQDLTQRIERSLQGANRVYVVIDETPLHVVESLISQFSECVDQVRIVTIGPASRQRVISSREIVVVPEPQTEEEVLAVIQAPGNGLSETVLRSIASLCAHDLRLALMLVRASLQNLALQTVPIVDFDGVWTRLMSLYPNEIPDVAAYRRNYQSLAVAIDVGVEGEFREELRALARYFGCQESDLLVCSNVSVSCGLGLRAGRFFETTPHALAIDAFRSLFRNHLRDRLSEFLAVLPARLQMKFLERCQECPDGLREEVAARVGGVFLGWLSHSNVSILTGREASRIFQAWAEFDPVRGLDWLRHAIEIASPEQLVALDGEPDGSGGWRGRRQLVWLCQNLACFRENFSACEAVLFRLAQHENEDIGNNSTEVWQSLFGIVLSHTELPFQDRFPLLLRRLREASPETVRLPLRAAFRCLVSEVIGMAVPPRVVGGRIVPEQWRPSTNGEWRSLRRSAGEQVIEAIGQLATTQRGVALNELTGQIRSFRDLWLMEQLRGVFRDDWLTPDIRLSLVLELQRGIDTYRRAEQEEGQPTHPQVLAQEAWLAALSPKDLATRVQDSTARAQHELWDGDNPDSFYAGMAEELIVSPDTFRGLAQWFDSPRASAVEYLGFSVGRRDQRGNLADIITDWLRADQCRKVAVTYLNGIAAAEAKLPDRWADVLDAVEGAQPELTIIATLTADVSAKGYERVMRAIGKMAPPAARLLRGFAYDRWSYVLSDEQQKVILWRLVEMSDGGAAPLVGMDLIHRWCHIAKKPLDAQLVPAAFELAAKAPQYPKDQTGYNWRETLRLLHRHDPVRVAEIALDVMTSPESHPWRFGDENVSLLAECAAIAPDQIMETVGRYILNRQRRTIFAVSVYHGLFEAIGVDAVRRWVDNHGRENLRWIARHFNSPGRNARGETILPPLTEWLFTEREDDQEAFEWFLMGRRSGARMWSGNQSAAKQAEMQPYLHHHLRRVREWAQDEIRFFVNEDARFREFEDESERL</sequence>
<dbReference type="InterPro" id="IPR027417">
    <property type="entry name" value="P-loop_NTPase"/>
</dbReference>
<gene>
    <name evidence="1" type="ORF">C1280_28745</name>
</gene>
<evidence type="ECO:0000313" key="2">
    <source>
        <dbReference type="Proteomes" id="UP000245802"/>
    </source>
</evidence>